<dbReference type="EMBL" id="KV429071">
    <property type="protein sequence ID" value="KZT68000.1"/>
    <property type="molecule type" value="Genomic_DNA"/>
</dbReference>
<keyword evidence="3" id="KW-1185">Reference proteome</keyword>
<sequence length="159" mass="16874">MRAEIHWRTGHPPGICAQATGPLSIASVSSLGTERAPARYGTPNASTLLLASISLTASQGAQRPHTERASPKGTCLLSVPRSSPPLNAPACSVRAHVTCNIQSRISGPLSGTQSPHPAAASRPRNACRWLRGSSAPRVLRFAPRKRRHRARRTAARRGA</sequence>
<accession>A0A165PBH0</accession>
<evidence type="ECO:0000256" key="1">
    <source>
        <dbReference type="SAM" id="MobiDB-lite"/>
    </source>
</evidence>
<feature type="compositionally biased region" description="Basic residues" evidence="1">
    <location>
        <begin position="142"/>
        <end position="159"/>
    </location>
</feature>
<feature type="region of interest" description="Disordered" evidence="1">
    <location>
        <begin position="138"/>
        <end position="159"/>
    </location>
</feature>
<evidence type="ECO:0000313" key="2">
    <source>
        <dbReference type="EMBL" id="KZT68000.1"/>
    </source>
</evidence>
<protein>
    <submittedName>
        <fullName evidence="2">Uncharacterized protein</fullName>
    </submittedName>
</protein>
<dbReference type="Proteomes" id="UP000076727">
    <property type="component" value="Unassembled WGS sequence"/>
</dbReference>
<proteinExistence type="predicted"/>
<name>A0A165PBH0_9APHY</name>
<gene>
    <name evidence="2" type="ORF">DAEQUDRAFT_371161</name>
</gene>
<reference evidence="2 3" key="1">
    <citation type="journal article" date="2016" name="Mol. Biol. Evol.">
        <title>Comparative Genomics of Early-Diverging Mushroom-Forming Fungi Provides Insights into the Origins of Lignocellulose Decay Capabilities.</title>
        <authorList>
            <person name="Nagy L.G."/>
            <person name="Riley R."/>
            <person name="Tritt A."/>
            <person name="Adam C."/>
            <person name="Daum C."/>
            <person name="Floudas D."/>
            <person name="Sun H."/>
            <person name="Yadav J.S."/>
            <person name="Pangilinan J."/>
            <person name="Larsson K.H."/>
            <person name="Matsuura K."/>
            <person name="Barry K."/>
            <person name="Labutti K."/>
            <person name="Kuo R."/>
            <person name="Ohm R.A."/>
            <person name="Bhattacharya S.S."/>
            <person name="Shirouzu T."/>
            <person name="Yoshinaga Y."/>
            <person name="Martin F.M."/>
            <person name="Grigoriev I.V."/>
            <person name="Hibbett D.S."/>
        </authorList>
    </citation>
    <scope>NUCLEOTIDE SEQUENCE [LARGE SCALE GENOMIC DNA]</scope>
    <source>
        <strain evidence="2 3">L-15889</strain>
    </source>
</reference>
<feature type="compositionally biased region" description="Polar residues" evidence="1">
    <location>
        <begin position="105"/>
        <end position="115"/>
    </location>
</feature>
<organism evidence="2 3">
    <name type="scientific">Daedalea quercina L-15889</name>
    <dbReference type="NCBI Taxonomy" id="1314783"/>
    <lineage>
        <taxon>Eukaryota</taxon>
        <taxon>Fungi</taxon>
        <taxon>Dikarya</taxon>
        <taxon>Basidiomycota</taxon>
        <taxon>Agaricomycotina</taxon>
        <taxon>Agaricomycetes</taxon>
        <taxon>Polyporales</taxon>
        <taxon>Fomitopsis</taxon>
    </lineage>
</organism>
<feature type="region of interest" description="Disordered" evidence="1">
    <location>
        <begin position="59"/>
        <end position="80"/>
    </location>
</feature>
<feature type="region of interest" description="Disordered" evidence="1">
    <location>
        <begin position="105"/>
        <end position="124"/>
    </location>
</feature>
<dbReference type="AlphaFoldDB" id="A0A165PBH0"/>
<evidence type="ECO:0000313" key="3">
    <source>
        <dbReference type="Proteomes" id="UP000076727"/>
    </source>
</evidence>